<organism evidence="1 2">
    <name type="scientific">Candidatus Berkiella aquae</name>
    <dbReference type="NCBI Taxonomy" id="295108"/>
    <lineage>
        <taxon>Bacteria</taxon>
        <taxon>Pseudomonadati</taxon>
        <taxon>Pseudomonadota</taxon>
        <taxon>Gammaproteobacteria</taxon>
        <taxon>Candidatus Berkiellales</taxon>
        <taxon>Candidatus Berkiellaceae</taxon>
        <taxon>Candidatus Berkiella</taxon>
    </lineage>
</organism>
<name>A0AAE3HVH9_9GAMM</name>
<protein>
    <submittedName>
        <fullName evidence="1">DUF721 domain-containing protein</fullName>
    </submittedName>
</protein>
<gene>
    <name evidence="1" type="ORF">HT99x_005190</name>
</gene>
<dbReference type="Pfam" id="PF05258">
    <property type="entry name" value="DciA"/>
    <property type="match status" value="1"/>
</dbReference>
<comment type="caution">
    <text evidence="1">The sequence shown here is derived from an EMBL/GenBank/DDBJ whole genome shotgun (WGS) entry which is preliminary data.</text>
</comment>
<evidence type="ECO:0000313" key="2">
    <source>
        <dbReference type="Proteomes" id="UP000051497"/>
    </source>
</evidence>
<accession>A0AAE3HVH9</accession>
<dbReference type="RefSeq" id="WP_158003415.1">
    <property type="nucleotide sequence ID" value="NZ_LKAJ02000001.1"/>
</dbReference>
<dbReference type="InterPro" id="IPR007922">
    <property type="entry name" value="DciA-like"/>
</dbReference>
<dbReference type="Proteomes" id="UP000051497">
    <property type="component" value="Unassembled WGS sequence"/>
</dbReference>
<reference evidence="1" key="2">
    <citation type="submission" date="2021-06" db="EMBL/GenBank/DDBJ databases">
        <title>Genomic Description and Analysis of Intracellular Bacteria, Candidatus Berkiella cookevillensis and Candidatus Berkiella aquae.</title>
        <authorList>
            <person name="Kidane D.T."/>
            <person name="Mehari Y.T."/>
            <person name="Rice F.C."/>
            <person name="Arivett B.A."/>
            <person name="Farone A.L."/>
            <person name="Berk S.G."/>
            <person name="Farone M.B."/>
        </authorList>
    </citation>
    <scope>NUCLEOTIDE SEQUENCE</scope>
    <source>
        <strain evidence="1">HT99</strain>
    </source>
</reference>
<keyword evidence="2" id="KW-1185">Reference proteome</keyword>
<evidence type="ECO:0000313" key="1">
    <source>
        <dbReference type="EMBL" id="MCS5710815.1"/>
    </source>
</evidence>
<proteinExistence type="predicted"/>
<reference evidence="1" key="1">
    <citation type="journal article" date="2016" name="Genome Announc.">
        <title>Draft Genome Sequences of Two Novel Amoeba-Resistant Intranuclear Bacteria, 'Candidatus Berkiella cookevillensis' and 'Candidatus Berkiella aquae'.</title>
        <authorList>
            <person name="Mehari Y.T."/>
            <person name="Arivett B.A."/>
            <person name="Farone A.L."/>
            <person name="Gunderson J.H."/>
            <person name="Farone M.B."/>
        </authorList>
    </citation>
    <scope>NUCLEOTIDE SEQUENCE</scope>
    <source>
        <strain evidence="1">HT99</strain>
    </source>
</reference>
<dbReference type="EMBL" id="LKAJ02000001">
    <property type="protein sequence ID" value="MCS5710815.1"/>
    <property type="molecule type" value="Genomic_DNA"/>
</dbReference>
<dbReference type="AlphaFoldDB" id="A0AAE3HVH9"/>
<sequence length="163" mass="17980">MFQHDASSMTSSSYLVSNLLSGQGSSLGKLIEQAQAVADLNKTLVQVLDAELISHCRVGYYDKGILTLLAQSAAFATRLRYYVPNLISKLRSINEWAGLCSIQIKIETFVVPMKVDTQPAAPMPMPKLSAENAERFENLAKALREQNPEDKLAASLERLARHT</sequence>